<evidence type="ECO:0000313" key="3">
    <source>
        <dbReference type="Proteomes" id="UP000003160"/>
    </source>
</evidence>
<feature type="chain" id="PRO_5003024890" description="Outer membrane insertion signal domain protein" evidence="1">
    <location>
        <begin position="20"/>
        <end position="417"/>
    </location>
</feature>
<accession>D1PUA5</accession>
<evidence type="ECO:0008006" key="4">
    <source>
        <dbReference type="Google" id="ProtNLM"/>
    </source>
</evidence>
<dbReference type="InterPro" id="IPR018550">
    <property type="entry name" value="Lipid-A_deacylase-rel"/>
</dbReference>
<name>D1PUA5_9BACT</name>
<dbReference type="Gene3D" id="2.40.160.20">
    <property type="match status" value="1"/>
</dbReference>
<evidence type="ECO:0000313" key="2">
    <source>
        <dbReference type="EMBL" id="EFA45017.1"/>
    </source>
</evidence>
<feature type="signal peptide" evidence="1">
    <location>
        <begin position="1"/>
        <end position="19"/>
    </location>
</feature>
<dbReference type="RefSeq" id="WP_007174888.1">
    <property type="nucleotide sequence ID" value="NZ_GG704782.1"/>
</dbReference>
<dbReference type="eggNOG" id="ENOG5030247">
    <property type="taxonomic scope" value="Bacteria"/>
</dbReference>
<keyword evidence="3" id="KW-1185">Reference proteome</keyword>
<reference evidence="2 3" key="1">
    <citation type="submission" date="2009-10" db="EMBL/GenBank/DDBJ databases">
        <authorList>
            <person name="Qin X."/>
            <person name="Bachman B."/>
            <person name="Battles P."/>
            <person name="Bell A."/>
            <person name="Bess C."/>
            <person name="Bickham C."/>
            <person name="Chaboub L."/>
            <person name="Chen D."/>
            <person name="Coyle M."/>
            <person name="Deiros D.R."/>
            <person name="Dinh H."/>
            <person name="Forbes L."/>
            <person name="Fowler G."/>
            <person name="Francisco L."/>
            <person name="Fu Q."/>
            <person name="Gubbala S."/>
            <person name="Hale W."/>
            <person name="Han Y."/>
            <person name="Hemphill L."/>
            <person name="Highlander S.K."/>
            <person name="Hirani K."/>
            <person name="Hogues M."/>
            <person name="Jackson L."/>
            <person name="Jakkamsetti A."/>
            <person name="Javaid M."/>
            <person name="Jiang H."/>
            <person name="Korchina V."/>
            <person name="Kovar C."/>
            <person name="Lara F."/>
            <person name="Lee S."/>
            <person name="Mata R."/>
            <person name="Mathew T."/>
            <person name="Moen C."/>
            <person name="Morales K."/>
            <person name="Munidasa M."/>
            <person name="Nazareth L."/>
            <person name="Ngo R."/>
            <person name="Nguyen L."/>
            <person name="Okwuonu G."/>
            <person name="Ongeri F."/>
            <person name="Patil S."/>
            <person name="Petrosino J."/>
            <person name="Pham C."/>
            <person name="Pham P."/>
            <person name="Pu L.-L."/>
            <person name="Puazo M."/>
            <person name="Raj R."/>
            <person name="Reid J."/>
            <person name="Rouhana J."/>
            <person name="Saada N."/>
            <person name="Shang Y."/>
            <person name="Simmons D."/>
            <person name="Thornton R."/>
            <person name="Warren J."/>
            <person name="Weissenberger G."/>
            <person name="Zhang J."/>
            <person name="Zhang L."/>
            <person name="Zhou C."/>
            <person name="Zhu D."/>
            <person name="Muzny D."/>
            <person name="Worley K."/>
            <person name="Gibbs R."/>
        </authorList>
    </citation>
    <scope>NUCLEOTIDE SEQUENCE [LARGE SCALE GENOMIC DNA]</scope>
    <source>
        <strain evidence="2 3">DSM 17361</strain>
    </source>
</reference>
<organism evidence="2 3">
    <name type="scientific">Hallella bergensis DSM 17361</name>
    <dbReference type="NCBI Taxonomy" id="585502"/>
    <lineage>
        <taxon>Bacteria</taxon>
        <taxon>Pseudomonadati</taxon>
        <taxon>Bacteroidota</taxon>
        <taxon>Bacteroidia</taxon>
        <taxon>Bacteroidales</taxon>
        <taxon>Prevotellaceae</taxon>
        <taxon>Hallella</taxon>
    </lineage>
</organism>
<gene>
    <name evidence="2" type="ORF">HMPREF0645_0540</name>
</gene>
<dbReference type="OrthoDB" id="627554at2"/>
<evidence type="ECO:0000256" key="1">
    <source>
        <dbReference type="SAM" id="SignalP"/>
    </source>
</evidence>
<dbReference type="HOGENOM" id="CLU_663679_0_0_10"/>
<dbReference type="Proteomes" id="UP000003160">
    <property type="component" value="Unassembled WGS sequence"/>
</dbReference>
<dbReference type="Pfam" id="PF09411">
    <property type="entry name" value="PagL"/>
    <property type="match status" value="1"/>
</dbReference>
<dbReference type="EMBL" id="ACKS01000025">
    <property type="protein sequence ID" value="EFA45017.1"/>
    <property type="molecule type" value="Genomic_DNA"/>
</dbReference>
<keyword evidence="1" id="KW-0732">Signal</keyword>
<sequence length="417" mass="47403">MRRVIAIIIGVLATWSAHAAGRDTTSQCRYGLEFGAQPGWVIAADSYEKKWLKGNFAMAVNAGIRYSALPCDSDAYARDFGYPVLAVGIKYGMNHGVTMHREEDPAWGLLEPVDYISRMGNTVTLYGSFERPFFRNRRWQADYTLSFGVGYSRSKYNTHDAIDNELIGSRWLIYFGTGLHATYRITRELGLRAGVEFYHHSNGALNRPNKGANVVAPSLGVVYEPYDEELALRGRHRKSTPFKPFTFVDFALGIGAKTLNEDWQHTQFGTPPGDPDYRTSKFKRYPTYSMQTSIMRRYARRWASGVGLDVFYGSYASHVRDLEMKKGINTKYSPWSLGLSAKHRVYYHNLALHTSLGFYLFRRMGDNAKQVEAPYYEHIGLHYSFPSLQQLTIGIDVKAHRTKADYTELVVSVPIQL</sequence>
<proteinExistence type="predicted"/>
<dbReference type="AlphaFoldDB" id="D1PUA5"/>
<comment type="caution">
    <text evidence="2">The sequence shown here is derived from an EMBL/GenBank/DDBJ whole genome shotgun (WGS) entry which is preliminary data.</text>
</comment>
<protein>
    <recommendedName>
        <fullName evidence="4">Outer membrane insertion signal domain protein</fullName>
    </recommendedName>
</protein>